<reference evidence="6" key="1">
    <citation type="submission" date="2018-01" db="EMBL/GenBank/DDBJ databases">
        <title>Hormone-drived MAPK cascade trans-regulates aminopeptidases N and confers resistance to Bacillus thuringiensis Cry1Ac toxin in diamondback moth.</title>
        <authorList>
            <person name="Guo Z."/>
            <person name="Zhang Y."/>
        </authorList>
    </citation>
    <scope>NUCLEOTIDE SEQUENCE</scope>
    <source>
        <strain evidence="6">Bt susceptible DBM1Ac-S</strain>
        <tissue evidence="6">Midgut</tissue>
    </source>
</reference>
<keyword evidence="6" id="KW-0031">Aminopeptidase</keyword>
<evidence type="ECO:0000259" key="4">
    <source>
        <dbReference type="Pfam" id="PF11838"/>
    </source>
</evidence>
<name>A0A6G5NKJ8_PLUXY</name>
<dbReference type="GO" id="GO:0006508">
    <property type="term" value="P:proteolysis"/>
    <property type="evidence" value="ECO:0007669"/>
    <property type="project" value="TreeGrafter"/>
</dbReference>
<dbReference type="GO" id="GO:0042277">
    <property type="term" value="F:peptide binding"/>
    <property type="evidence" value="ECO:0007669"/>
    <property type="project" value="TreeGrafter"/>
</dbReference>
<dbReference type="GO" id="GO:0016020">
    <property type="term" value="C:membrane"/>
    <property type="evidence" value="ECO:0007669"/>
    <property type="project" value="TreeGrafter"/>
</dbReference>
<proteinExistence type="evidence at transcript level"/>
<dbReference type="GO" id="GO:0005615">
    <property type="term" value="C:extracellular space"/>
    <property type="evidence" value="ECO:0007669"/>
    <property type="project" value="TreeGrafter"/>
</dbReference>
<dbReference type="SUPFAM" id="SSF63737">
    <property type="entry name" value="Leukotriene A4 hydrolase N-terminal domain"/>
    <property type="match status" value="1"/>
</dbReference>
<dbReference type="Gene3D" id="2.60.40.1910">
    <property type="match status" value="1"/>
</dbReference>
<dbReference type="GO" id="GO:0070006">
    <property type="term" value="F:metalloaminopeptidase activity"/>
    <property type="evidence" value="ECO:0007669"/>
    <property type="project" value="TreeGrafter"/>
</dbReference>
<feature type="domain" description="Aminopeptidase N-like N-terminal" evidence="5">
    <location>
        <begin position="32"/>
        <end position="194"/>
    </location>
</feature>
<sequence>MIPQLFSFLFLLNSASAYFLNEEECLNYTVYPVQYELKLIPHILRDGTSYLDCDITITVIANARQVQMIELDAKDLEIHRESVKVFKNEVNIISSVRPYEYDRRMGKLYLYLREELEPYSERNTQYYIKMFFRKFLKSDEVDDGIFFVKYEEAGRQKSMIATRLSPDRAKYFFPCFQNPQFEAVFRFKVLLPNTADDQLCDTSLTVAEELQRHSQKDYQTAIQYIPSPQVAVHQVGFHHSDFASKSVSARLTNDTLTLWAPSTHLAKHMFILKFGQSVLDVIQEYSSGNRPLVNGPINIVAMPKTIETYEAGSWNLLTVGEHKLSNIPQYTSIMQKEQMSYLLTQQLSRIWLGNPGEVERTRWKQEWFKEGMATYFGYYFLSQSGRSFWDMSVYGLQTRNKAMMLDWRPETPNLESFNRTLVINIPSRYHPLVSYKTAALIWMVENWLGSDKFHRALVNYLNTRRGKFVSVEDFTTFLQSETVECEFFKGYTVSDVLSSWLRQPGYPVVKATVYRNQDTQDIVYLEQKQFTFSNVTRGHHKYLIPISYFTQYTENCFNCFQPKFTIADSGYTFKENLNGGWIILNRNASGYYRVNYDNVTWKMIVNTLNSPERYRINALNRAQILNDAFALYMSGDITYELAMEIVSSLEHEDSYVVWDAALSGFQMLKIDGAVRKMTKQLYNEWKMLLREVISNVYRRVYNDIDRDDRSRMFRTRIITFACSIGHAPCLRDLEPALHQVTRSLYDPDLRQICYFTLLNHSDGYDSIKTVNSFEREDFNTAERLAKEEVRFFYRLPVERLRPMPLIESSTVTTFTPVTAIKPVPREKASSSNSIHRWSDAAIMSAFALIAFINW</sequence>
<evidence type="ECO:0000313" key="6">
    <source>
        <dbReference type="EMBL" id="QBI71862.1"/>
    </source>
</evidence>
<dbReference type="InterPro" id="IPR024571">
    <property type="entry name" value="ERAP1-like_C_dom"/>
</dbReference>
<dbReference type="Gene3D" id="2.60.40.1730">
    <property type="entry name" value="tricorn interacting facor f3 domain"/>
    <property type="match status" value="1"/>
</dbReference>
<accession>A0A6G5NKJ8</accession>
<dbReference type="PANTHER" id="PTHR11533:SF294">
    <property type="entry name" value="THYROTROPIN-RELEASING HORMONE-DEGRADING ECTOENZYME"/>
    <property type="match status" value="1"/>
</dbReference>
<gene>
    <name evidence="6" type="primary">APN7</name>
</gene>
<evidence type="ECO:0000259" key="5">
    <source>
        <dbReference type="Pfam" id="PF17900"/>
    </source>
</evidence>
<keyword evidence="2" id="KW-0732">Signal</keyword>
<dbReference type="AlphaFoldDB" id="A0A6G5NKJ8"/>
<dbReference type="InterPro" id="IPR014782">
    <property type="entry name" value="Peptidase_M1_dom"/>
</dbReference>
<feature type="domain" description="Peptidase M1 membrane alanine aminopeptidase" evidence="3">
    <location>
        <begin position="310"/>
        <end position="500"/>
    </location>
</feature>
<evidence type="ECO:0000259" key="3">
    <source>
        <dbReference type="Pfam" id="PF01433"/>
    </source>
</evidence>
<dbReference type="GO" id="GO:0043171">
    <property type="term" value="P:peptide catabolic process"/>
    <property type="evidence" value="ECO:0007669"/>
    <property type="project" value="TreeGrafter"/>
</dbReference>
<feature type="chain" id="PRO_5026140292" evidence="2">
    <location>
        <begin position="18"/>
        <end position="854"/>
    </location>
</feature>
<dbReference type="Pfam" id="PF01433">
    <property type="entry name" value="Peptidase_M1"/>
    <property type="match status" value="1"/>
</dbReference>
<keyword evidence="6" id="KW-0645">Protease</keyword>
<dbReference type="InterPro" id="IPR045357">
    <property type="entry name" value="Aminopeptidase_N-like_N"/>
</dbReference>
<dbReference type="Gene3D" id="1.10.390.10">
    <property type="entry name" value="Neutral Protease Domain 2"/>
    <property type="match status" value="1"/>
</dbReference>
<dbReference type="InterPro" id="IPR042097">
    <property type="entry name" value="Aminopeptidase_N-like_N_sf"/>
</dbReference>
<dbReference type="SUPFAM" id="SSF55486">
    <property type="entry name" value="Metalloproteases ('zincins'), catalytic domain"/>
    <property type="match status" value="1"/>
</dbReference>
<evidence type="ECO:0000256" key="2">
    <source>
        <dbReference type="SAM" id="SignalP"/>
    </source>
</evidence>
<evidence type="ECO:0000256" key="1">
    <source>
        <dbReference type="ARBA" id="ARBA00010136"/>
    </source>
</evidence>
<dbReference type="Gene3D" id="1.25.50.20">
    <property type="match status" value="1"/>
</dbReference>
<dbReference type="EMBL" id="MG873054">
    <property type="protein sequence ID" value="QBI71862.1"/>
    <property type="molecule type" value="mRNA"/>
</dbReference>
<comment type="similarity">
    <text evidence="1">Belongs to the peptidase M1 family.</text>
</comment>
<dbReference type="GO" id="GO:0005737">
    <property type="term" value="C:cytoplasm"/>
    <property type="evidence" value="ECO:0007669"/>
    <property type="project" value="TreeGrafter"/>
</dbReference>
<feature type="domain" description="ERAP1-like C-terminal" evidence="4">
    <location>
        <begin position="581"/>
        <end position="767"/>
    </location>
</feature>
<dbReference type="PANTHER" id="PTHR11533">
    <property type="entry name" value="PROTEASE M1 ZINC METALLOPROTEASE"/>
    <property type="match status" value="1"/>
</dbReference>
<feature type="signal peptide" evidence="2">
    <location>
        <begin position="1"/>
        <end position="17"/>
    </location>
</feature>
<dbReference type="InterPro" id="IPR027268">
    <property type="entry name" value="Peptidase_M4/M1_CTD_sf"/>
</dbReference>
<keyword evidence="6" id="KW-0378">Hydrolase</keyword>
<dbReference type="GO" id="GO:0008270">
    <property type="term" value="F:zinc ion binding"/>
    <property type="evidence" value="ECO:0007669"/>
    <property type="project" value="InterPro"/>
</dbReference>
<dbReference type="Pfam" id="PF17900">
    <property type="entry name" value="Peptidase_M1_N"/>
    <property type="match status" value="1"/>
</dbReference>
<dbReference type="Pfam" id="PF11838">
    <property type="entry name" value="ERAP1_C"/>
    <property type="match status" value="1"/>
</dbReference>
<organism evidence="6">
    <name type="scientific">Plutella xylostella</name>
    <name type="common">Diamondback moth</name>
    <name type="synonym">Plutella maculipennis</name>
    <dbReference type="NCBI Taxonomy" id="51655"/>
    <lineage>
        <taxon>Eukaryota</taxon>
        <taxon>Metazoa</taxon>
        <taxon>Ecdysozoa</taxon>
        <taxon>Arthropoda</taxon>
        <taxon>Hexapoda</taxon>
        <taxon>Insecta</taxon>
        <taxon>Pterygota</taxon>
        <taxon>Neoptera</taxon>
        <taxon>Endopterygota</taxon>
        <taxon>Lepidoptera</taxon>
        <taxon>Glossata</taxon>
        <taxon>Ditrysia</taxon>
        <taxon>Yponomeutoidea</taxon>
        <taxon>Plutellidae</taxon>
        <taxon>Plutella</taxon>
    </lineage>
</organism>
<dbReference type="InterPro" id="IPR050344">
    <property type="entry name" value="Peptidase_M1_aminopeptidases"/>
</dbReference>
<protein>
    <submittedName>
        <fullName evidence="6">Aminopeptidase N7</fullName>
    </submittedName>
</protein>